<dbReference type="InterPro" id="IPR051044">
    <property type="entry name" value="MAG_DAG_Lipase"/>
</dbReference>
<dbReference type="PRINTS" id="PR00881">
    <property type="entry name" value="L7ARS6FAMILY"/>
</dbReference>
<name>A0A7G2ETM9_ARATH</name>
<dbReference type="Gene3D" id="3.30.1330.30">
    <property type="match status" value="1"/>
</dbReference>
<dbReference type="InterPro" id="IPR021139">
    <property type="entry name" value="NYN"/>
</dbReference>
<dbReference type="PANTHER" id="PTHR11614">
    <property type="entry name" value="PHOSPHOLIPASE-RELATED"/>
    <property type="match status" value="1"/>
</dbReference>
<evidence type="ECO:0000313" key="9">
    <source>
        <dbReference type="Proteomes" id="UP000516314"/>
    </source>
</evidence>
<protein>
    <submittedName>
        <fullName evidence="8">(thale cress) hypothetical protein</fullName>
    </submittedName>
</protein>
<dbReference type="CDD" id="cd10910">
    <property type="entry name" value="PIN_limkain_b1_N_like"/>
    <property type="match status" value="2"/>
</dbReference>
<proteinExistence type="inferred from homology"/>
<reference evidence="8 9" key="1">
    <citation type="submission" date="2020-09" db="EMBL/GenBank/DDBJ databases">
        <authorList>
            <person name="Ashkenazy H."/>
        </authorList>
    </citation>
    <scope>NUCLEOTIDE SEQUENCE [LARGE SCALE GENOMIC DNA]</scope>
    <source>
        <strain evidence="9">cv. Cdm-0</strain>
    </source>
</reference>
<dbReference type="GO" id="GO:0004540">
    <property type="term" value="F:RNA nuclease activity"/>
    <property type="evidence" value="ECO:0007669"/>
    <property type="project" value="InterPro"/>
</dbReference>
<sequence>MAPKKGVKVASKKKPEKVTNPLFERRPKQFGIGGALPPKKDLSRYIKWPKSIRLQRQKRILKQRLKVPPALNQFTKTLDKNLATSLFKILLKYRPEDKAAKKERLLNKAQAEAEGKPAESKKPIVVKYGLNHVTYLIEQNKAQLVVIAHDVDPIELVVWLPALCRKMEVPYCIVKGKSRLGAVVHQKTAAALCLTTVKNEDKLEFSKILEAIKANFNDKYEEYRKKWGGGIMGSKSQAKTKAKEREYIKNSRDVELFACRWLPSSSPRALVFLCHGYGMECSSFMRECGIRLASAGYAVFGMDYEGHGRSKGARCYIKKFSNIVNDCFDYYTSISAQEEYKEKGRFLYGESMGGAVALLLHKKDPSFWNGALLVAPMCKISEKVKPHPVVINLLTRVEDIIPKWKIVPTKDVIDAAFKDPVKREEIRNNKLIYQDKPRLKTALEMLRTSMDLEDTLHEITLPFFVLHGEADIVTDPEISKALFEKASTCDKTIKLYPGMWHGLTSGEPDANVDLVFADIVNWLDARTGDSASLTVTPVHDFTSNVQKVVDGVSNGQGKSKRPQASLLCGLNGGGRRLVERMYTPGAAKPEYARAKIAVWWDMKDCPIPEGYDARLILRGLSSTGVAVAQIIPESRCSLMYSSMLEWRDLNPPPATMMLVSDQWQHVFAWDLSRLQQHTKYNLFLAYSTEPFAGSALRPCGEWIWRNLLETKREFVQDKCSSSCEVSPMFYCKSCSYQGQSVEGFRRHVSSGKHAVKEVTNRIHPELDYLTRTWAKNYTAKPEYATAPIVVWWDMKDCPIPEGYDARQVRPSLEGAFKKLGYSGPVSITGCGDHNKTPDHILRELSSTGVDLAHSIDEVIYSRMFINMKQWKARNPPPATIMLISDGVALQNVCPAHFCRVALEKLTCCRCFFLLSLSSSSTNDSVSELYNYALCFRDKKPRSSQVQSKSKG</sequence>
<evidence type="ECO:0000259" key="7">
    <source>
        <dbReference type="Pfam" id="PF12146"/>
    </source>
</evidence>
<dbReference type="InterPro" id="IPR001921">
    <property type="entry name" value="Ribosomal_eL8_euk"/>
</dbReference>
<dbReference type="SUPFAM" id="SSF55315">
    <property type="entry name" value="L30e-like"/>
    <property type="match status" value="1"/>
</dbReference>
<evidence type="ECO:0000256" key="3">
    <source>
        <dbReference type="ARBA" id="ARBA00023274"/>
    </source>
</evidence>
<dbReference type="GO" id="GO:1990904">
    <property type="term" value="C:ribonucleoprotein complex"/>
    <property type="evidence" value="ECO:0007669"/>
    <property type="project" value="UniProtKB-KW"/>
</dbReference>
<dbReference type="Pfam" id="PF01936">
    <property type="entry name" value="NYN"/>
    <property type="match status" value="1"/>
</dbReference>
<dbReference type="InterPro" id="IPR022742">
    <property type="entry name" value="Hydrolase_4"/>
</dbReference>
<dbReference type="GO" id="GO:0005840">
    <property type="term" value="C:ribosome"/>
    <property type="evidence" value="ECO:0007669"/>
    <property type="project" value="UniProtKB-KW"/>
</dbReference>
<dbReference type="Pfam" id="PF01248">
    <property type="entry name" value="Ribosomal_L7Ae"/>
    <property type="match status" value="1"/>
</dbReference>
<dbReference type="Pfam" id="PF12146">
    <property type="entry name" value="Hydrolase_4"/>
    <property type="match status" value="1"/>
</dbReference>
<evidence type="ECO:0000259" key="6">
    <source>
        <dbReference type="Pfam" id="PF01936"/>
    </source>
</evidence>
<feature type="region of interest" description="Disordered" evidence="4">
    <location>
        <begin position="1"/>
        <end position="20"/>
    </location>
</feature>
<evidence type="ECO:0000313" key="8">
    <source>
        <dbReference type="EMBL" id="CAD5326584.1"/>
    </source>
</evidence>
<dbReference type="Gene3D" id="3.40.50.1820">
    <property type="entry name" value="alpha/beta hydrolase"/>
    <property type="match status" value="1"/>
</dbReference>
<feature type="domain" description="NYN" evidence="6">
    <location>
        <begin position="788"/>
        <end position="885"/>
    </location>
</feature>
<dbReference type="InterPro" id="IPR029064">
    <property type="entry name" value="Ribosomal_eL30-like_sf"/>
</dbReference>
<dbReference type="Proteomes" id="UP000516314">
    <property type="component" value="Chromosome 3"/>
</dbReference>
<evidence type="ECO:0000256" key="2">
    <source>
        <dbReference type="ARBA" id="ARBA00022980"/>
    </source>
</evidence>
<gene>
    <name evidence="8" type="ORF">AT9943_LOCUS14341</name>
</gene>
<dbReference type="InterPro" id="IPR029058">
    <property type="entry name" value="AB_hydrolase_fold"/>
</dbReference>
<keyword evidence="3" id="KW-0687">Ribonucleoprotein</keyword>
<dbReference type="AlphaFoldDB" id="A0A7G2ETM9"/>
<comment type="similarity">
    <text evidence="1">Belongs to the eukaryotic ribosomal protein eL8 family.</text>
</comment>
<evidence type="ECO:0000256" key="1">
    <source>
        <dbReference type="ARBA" id="ARBA00007337"/>
    </source>
</evidence>
<evidence type="ECO:0000256" key="4">
    <source>
        <dbReference type="SAM" id="MobiDB-lite"/>
    </source>
</evidence>
<organism evidence="8 9">
    <name type="scientific">Arabidopsis thaliana</name>
    <name type="common">Mouse-ear cress</name>
    <dbReference type="NCBI Taxonomy" id="3702"/>
    <lineage>
        <taxon>Eukaryota</taxon>
        <taxon>Viridiplantae</taxon>
        <taxon>Streptophyta</taxon>
        <taxon>Embryophyta</taxon>
        <taxon>Tracheophyta</taxon>
        <taxon>Spermatophyta</taxon>
        <taxon>Magnoliopsida</taxon>
        <taxon>eudicotyledons</taxon>
        <taxon>Gunneridae</taxon>
        <taxon>Pentapetalae</taxon>
        <taxon>rosids</taxon>
        <taxon>malvids</taxon>
        <taxon>Brassicales</taxon>
        <taxon>Brassicaceae</taxon>
        <taxon>Camelineae</taxon>
        <taxon>Arabidopsis</taxon>
    </lineage>
</organism>
<dbReference type="InterPro" id="IPR018492">
    <property type="entry name" value="Ribosomal_eL8/Nhp2"/>
</dbReference>
<dbReference type="InterPro" id="IPR004037">
    <property type="entry name" value="Ribosomal_eL8-like_CS"/>
</dbReference>
<feature type="domain" description="Serine aminopeptidase S33" evidence="7">
    <location>
        <begin position="266"/>
        <end position="508"/>
    </location>
</feature>
<dbReference type="GO" id="GO:0042254">
    <property type="term" value="P:ribosome biogenesis"/>
    <property type="evidence" value="ECO:0007669"/>
    <property type="project" value="InterPro"/>
</dbReference>
<dbReference type="PRINTS" id="PR00882">
    <property type="entry name" value="RIBOSOMALL7A"/>
</dbReference>
<dbReference type="FunFam" id="3.30.1330.30:FF:000003">
    <property type="entry name" value="60S ribosomal protein L7a"/>
    <property type="match status" value="1"/>
</dbReference>
<dbReference type="FunFam" id="3.40.50.1820:FF:000036">
    <property type="entry name" value="Alpha/beta-Hydrolases superfamily protein"/>
    <property type="match status" value="1"/>
</dbReference>
<dbReference type="SUPFAM" id="SSF53474">
    <property type="entry name" value="alpha/beta-Hydrolases"/>
    <property type="match status" value="1"/>
</dbReference>
<dbReference type="PROSITE" id="PS01082">
    <property type="entry name" value="RIBOSOMAL_L7AE"/>
    <property type="match status" value="1"/>
</dbReference>
<evidence type="ECO:0000259" key="5">
    <source>
        <dbReference type="Pfam" id="PF01248"/>
    </source>
</evidence>
<accession>A0A7G2ETM9</accession>
<feature type="domain" description="Ribosomal protein eL8/eL30/eS12/Gadd45" evidence="5">
    <location>
        <begin position="113"/>
        <end position="202"/>
    </location>
</feature>
<keyword evidence="2" id="KW-0689">Ribosomal protein</keyword>
<dbReference type="InterPro" id="IPR004038">
    <property type="entry name" value="Ribosomal_eL8/eL30/eS12/Gad45"/>
</dbReference>
<dbReference type="EMBL" id="LR881468">
    <property type="protein sequence ID" value="CAD5326584.1"/>
    <property type="molecule type" value="Genomic_DNA"/>
</dbReference>
<feature type="compositionally biased region" description="Basic residues" evidence="4">
    <location>
        <begin position="1"/>
        <end position="15"/>
    </location>
</feature>